<reference evidence="3 4" key="1">
    <citation type="submission" date="2016-11" db="EMBL/GenBank/DDBJ databases">
        <title>Gramella sp. LPB0144 isolated from marine environment.</title>
        <authorList>
            <person name="Kim E."/>
            <person name="Yi H."/>
        </authorList>
    </citation>
    <scope>NUCLEOTIDE SEQUENCE [LARGE SCALE GENOMIC DNA]</scope>
    <source>
        <strain evidence="3 4">LPB0144</strain>
    </source>
</reference>
<dbReference type="RefSeq" id="WP_072551931.1">
    <property type="nucleotide sequence ID" value="NZ_CP018153.1"/>
</dbReference>
<dbReference type="Gene3D" id="3.40.50.2000">
    <property type="entry name" value="Glycogen Phosphorylase B"/>
    <property type="match status" value="2"/>
</dbReference>
<accession>A0A1L3J2C5</accession>
<feature type="domain" description="Glycosyl transferase family 1" evidence="1">
    <location>
        <begin position="173"/>
        <end position="326"/>
    </location>
</feature>
<feature type="domain" description="Glycosyltransferase subfamily 4-like N-terminal" evidence="2">
    <location>
        <begin position="14"/>
        <end position="168"/>
    </location>
</feature>
<proteinExistence type="predicted"/>
<evidence type="ECO:0008006" key="5">
    <source>
        <dbReference type="Google" id="ProtNLM"/>
    </source>
</evidence>
<sequence>MKILHLIHKIQNRGAETFACQLANHQEKRGHNVKVFALFNGEANLPLDNEVFCLYAKERNRFLDFRAWKKLALIIKDFQPDIIQANAGDTLKYAIFSKKIFRWKQPVIFRNASEVGRYLKSPFQRHYNKYLYRNVNWVISVSEASKLDLLNHFPFINQHTTVIPVGIEKTKLDKPNLSEYKNAKNIVHVGGFSFEKNHEELLEIFKFVVERNLNAKLHLVGDGPLKSKIHSKVQSLGLEDSVIFYGFVDNPLDYIIAADVLVLPSIIEGLPGVLLEAMYCNTPVVAYNVGGIPEIVTSDTGLLIEKGDKKKFGESILEILDNPNRDQIANAHSIVLSKYTNDIISEKFIHLYQEILER</sequence>
<protein>
    <recommendedName>
        <fullName evidence="5">Glycosyltransferase</fullName>
    </recommendedName>
</protein>
<evidence type="ECO:0000259" key="2">
    <source>
        <dbReference type="Pfam" id="PF13439"/>
    </source>
</evidence>
<dbReference type="STRING" id="1913577.LPB144_02105"/>
<dbReference type="Proteomes" id="UP000182510">
    <property type="component" value="Chromosome"/>
</dbReference>
<dbReference type="KEGG" id="grl:LPB144_02105"/>
<dbReference type="Pfam" id="PF13439">
    <property type="entry name" value="Glyco_transf_4"/>
    <property type="match status" value="1"/>
</dbReference>
<dbReference type="PANTHER" id="PTHR12526">
    <property type="entry name" value="GLYCOSYLTRANSFERASE"/>
    <property type="match status" value="1"/>
</dbReference>
<name>A0A1L3J2C5_9FLAO</name>
<dbReference type="AlphaFoldDB" id="A0A1L3J2C5"/>
<dbReference type="OrthoDB" id="1522162at2"/>
<evidence type="ECO:0000259" key="1">
    <source>
        <dbReference type="Pfam" id="PF00534"/>
    </source>
</evidence>
<dbReference type="EMBL" id="CP018153">
    <property type="protein sequence ID" value="APG59275.1"/>
    <property type="molecule type" value="Genomic_DNA"/>
</dbReference>
<dbReference type="GO" id="GO:0016757">
    <property type="term" value="F:glycosyltransferase activity"/>
    <property type="evidence" value="ECO:0007669"/>
    <property type="project" value="InterPro"/>
</dbReference>
<gene>
    <name evidence="3" type="ORF">LPB144_02105</name>
</gene>
<evidence type="ECO:0000313" key="3">
    <source>
        <dbReference type="EMBL" id="APG59275.1"/>
    </source>
</evidence>
<dbReference type="Pfam" id="PF00534">
    <property type="entry name" value="Glycos_transf_1"/>
    <property type="match status" value="1"/>
</dbReference>
<evidence type="ECO:0000313" key="4">
    <source>
        <dbReference type="Proteomes" id="UP000182510"/>
    </source>
</evidence>
<dbReference type="InterPro" id="IPR028098">
    <property type="entry name" value="Glyco_trans_4-like_N"/>
</dbReference>
<dbReference type="CDD" id="cd03811">
    <property type="entry name" value="GT4_GT28_WabH-like"/>
    <property type="match status" value="1"/>
</dbReference>
<organism evidence="3 4">
    <name type="scientific">Christiangramia salexigens</name>
    <dbReference type="NCBI Taxonomy" id="1913577"/>
    <lineage>
        <taxon>Bacteria</taxon>
        <taxon>Pseudomonadati</taxon>
        <taxon>Bacteroidota</taxon>
        <taxon>Flavobacteriia</taxon>
        <taxon>Flavobacteriales</taxon>
        <taxon>Flavobacteriaceae</taxon>
        <taxon>Christiangramia</taxon>
    </lineage>
</organism>
<dbReference type="InterPro" id="IPR001296">
    <property type="entry name" value="Glyco_trans_1"/>
</dbReference>
<keyword evidence="4" id="KW-1185">Reference proteome</keyword>
<dbReference type="SUPFAM" id="SSF53756">
    <property type="entry name" value="UDP-Glycosyltransferase/glycogen phosphorylase"/>
    <property type="match status" value="1"/>
</dbReference>